<evidence type="ECO:0000313" key="2">
    <source>
        <dbReference type="EMBL" id="KAJ1256771.1"/>
    </source>
</evidence>
<keyword evidence="1" id="KW-0472">Membrane</keyword>
<proteinExistence type="predicted"/>
<feature type="transmembrane region" description="Helical" evidence="1">
    <location>
        <begin position="23"/>
        <end position="45"/>
    </location>
</feature>
<name>A0A9W7XDX3_9POAL</name>
<comment type="caution">
    <text evidence="2">The sequence shown here is derived from an EMBL/GenBank/DDBJ whole genome shotgun (WGS) entry which is preliminary data.</text>
</comment>
<dbReference type="AlphaFoldDB" id="A0A9W7XDX3"/>
<protein>
    <submittedName>
        <fullName evidence="2">Uncharacterized protein</fullName>
    </submittedName>
</protein>
<evidence type="ECO:0000313" key="3">
    <source>
        <dbReference type="Proteomes" id="UP001164776"/>
    </source>
</evidence>
<keyword evidence="3" id="KW-1185">Reference proteome</keyword>
<keyword evidence="1" id="KW-1133">Transmembrane helix</keyword>
<evidence type="ECO:0000256" key="1">
    <source>
        <dbReference type="SAM" id="Phobius"/>
    </source>
</evidence>
<dbReference type="PANTHER" id="PTHR33430:SF8">
    <property type="entry name" value="OS04G0110200 PROTEIN"/>
    <property type="match status" value="1"/>
</dbReference>
<feature type="transmembrane region" description="Helical" evidence="1">
    <location>
        <begin position="146"/>
        <end position="169"/>
    </location>
</feature>
<feature type="transmembrane region" description="Helical" evidence="1">
    <location>
        <begin position="109"/>
        <end position="134"/>
    </location>
</feature>
<gene>
    <name evidence="2" type="ORF">BS78_K313500</name>
</gene>
<dbReference type="OrthoDB" id="666653at2759"/>
<sequence length="180" mass="19517">MVQTLHPDLGAVQLHKNVLDGMVAANGLFTAAVLLGVTSTVTPLSSVPTNCIAGDDINHLLVLLEVGSFGCYLLSSLIAQGLKLKIVYYEGIVKKYPDTKETVENVRTFFYISVLFTLLGSSLFLLSIIELIQIKLGLYSCGNPAVVIPAIVIGLLFLFGILVYGAYAYQFLNDVTKRFP</sequence>
<reference evidence="2 3" key="1">
    <citation type="submission" date="2022-10" db="EMBL/GenBank/DDBJ databases">
        <title>WGS assembly of Paspalum vaginatum 540-79.</title>
        <authorList>
            <person name="Sun G."/>
            <person name="Wase N."/>
            <person name="Shu S."/>
            <person name="Jenkins J."/>
            <person name="Zhou B."/>
            <person name="Torres-Rodriguez J."/>
            <person name="Chen C."/>
            <person name="Sandor L."/>
            <person name="Plott C."/>
            <person name="Yoshinga Y."/>
            <person name="Daum C."/>
            <person name="Qi P."/>
            <person name="Barry K."/>
            <person name="Lipzen A."/>
            <person name="Berry L."/>
            <person name="Pedersen C."/>
            <person name="Gottilla T."/>
            <person name="Foltz A."/>
            <person name="Yu H."/>
            <person name="O'Malley R."/>
            <person name="Zhang C."/>
            <person name="Devos K."/>
            <person name="Sigmon B."/>
            <person name="Yu B."/>
            <person name="Obata T."/>
            <person name="Schmutz J."/>
            <person name="Schnable J."/>
        </authorList>
    </citation>
    <scope>NUCLEOTIDE SEQUENCE [LARGE SCALE GENOMIC DNA]</scope>
    <source>
        <strain evidence="3">cv. 540-79</strain>
    </source>
</reference>
<dbReference type="PANTHER" id="PTHR33430">
    <property type="entry name" value="MATERNAL EFFECT EMBRYO ARREST PROTEIN"/>
    <property type="match status" value="1"/>
</dbReference>
<accession>A0A9W7XDX3</accession>
<keyword evidence="1" id="KW-0812">Transmembrane</keyword>
<organism evidence="2 3">
    <name type="scientific">Paspalum vaginatum</name>
    <name type="common">seashore paspalum</name>
    <dbReference type="NCBI Taxonomy" id="158149"/>
    <lineage>
        <taxon>Eukaryota</taxon>
        <taxon>Viridiplantae</taxon>
        <taxon>Streptophyta</taxon>
        <taxon>Embryophyta</taxon>
        <taxon>Tracheophyta</taxon>
        <taxon>Spermatophyta</taxon>
        <taxon>Magnoliopsida</taxon>
        <taxon>Liliopsida</taxon>
        <taxon>Poales</taxon>
        <taxon>Poaceae</taxon>
        <taxon>PACMAD clade</taxon>
        <taxon>Panicoideae</taxon>
        <taxon>Andropogonodae</taxon>
        <taxon>Paspaleae</taxon>
        <taxon>Paspalinae</taxon>
        <taxon>Paspalum</taxon>
    </lineage>
</organism>
<feature type="transmembrane region" description="Helical" evidence="1">
    <location>
        <begin position="57"/>
        <end position="79"/>
    </location>
</feature>
<dbReference type="EMBL" id="MU629479">
    <property type="protein sequence ID" value="KAJ1256771.1"/>
    <property type="molecule type" value="Genomic_DNA"/>
</dbReference>
<dbReference type="Proteomes" id="UP001164776">
    <property type="component" value="Unassembled WGS sequence"/>
</dbReference>